<dbReference type="EMBL" id="MNQH01000033">
    <property type="protein sequence ID" value="OKY93714.1"/>
    <property type="molecule type" value="Genomic_DNA"/>
</dbReference>
<dbReference type="InterPro" id="IPR027417">
    <property type="entry name" value="P-loop_NTPase"/>
</dbReference>
<organism evidence="2 3">
    <name type="scientific">Alistipes putredinis</name>
    <dbReference type="NCBI Taxonomy" id="28117"/>
    <lineage>
        <taxon>Bacteria</taxon>
        <taxon>Pseudomonadati</taxon>
        <taxon>Bacteroidota</taxon>
        <taxon>Bacteroidia</taxon>
        <taxon>Bacteroidales</taxon>
        <taxon>Rikenellaceae</taxon>
        <taxon>Alistipes</taxon>
    </lineage>
</organism>
<dbReference type="AlphaFoldDB" id="A0A1Q6F483"/>
<accession>A0A1Q6F483</accession>
<dbReference type="STRING" id="28117.BHV66_08705"/>
<dbReference type="RefSeq" id="WP_176897789.1">
    <property type="nucleotide sequence ID" value="NZ_DAIPNV010000004.1"/>
</dbReference>
<reference evidence="2 3" key="1">
    <citation type="journal article" date="2016" name="Nat. Biotechnol.">
        <title>Measurement of bacterial replication rates in microbial communities.</title>
        <authorList>
            <person name="Brown C.T."/>
            <person name="Olm M.R."/>
            <person name="Thomas B.C."/>
            <person name="Banfield J.F."/>
        </authorList>
    </citation>
    <scope>NUCLEOTIDE SEQUENCE [LARGE SCALE GENOMIC DNA]</scope>
    <source>
        <strain evidence="2">CAG:67_53_122</strain>
    </source>
</reference>
<proteinExistence type="predicted"/>
<protein>
    <submittedName>
        <fullName evidence="2">Uncharacterized protein</fullName>
    </submittedName>
</protein>
<dbReference type="PANTHER" id="PTHR32114">
    <property type="entry name" value="ABC TRANSPORTER ABCH.3"/>
    <property type="match status" value="1"/>
</dbReference>
<gene>
    <name evidence="2" type="ORF">BHV66_08705</name>
</gene>
<comment type="caution">
    <text evidence="2">The sequence shown here is derived from an EMBL/GenBank/DDBJ whole genome shotgun (WGS) entry which is preliminary data.</text>
</comment>
<dbReference type="SUPFAM" id="SSF52540">
    <property type="entry name" value="P-loop containing nucleoside triphosphate hydrolases"/>
    <property type="match status" value="1"/>
</dbReference>
<evidence type="ECO:0000313" key="3">
    <source>
        <dbReference type="Proteomes" id="UP000187417"/>
    </source>
</evidence>
<dbReference type="Gene3D" id="3.40.50.300">
    <property type="entry name" value="P-loop containing nucleotide triphosphate hydrolases"/>
    <property type="match status" value="2"/>
</dbReference>
<sequence>MASIINSIAFKNFYNFYGDYSDNRYDFKEGLNIINADNGMGKSKMFNGFLWILQDMVYDSDTRRKETVVNAAMKMLSEKAKLESSSECGVQIVFSDESDQYTITKSIKYTQTFDANEPWNIAPVVTEVMVTNLITHNTSIVYDINRQNEIIKERLISPTMLSYSLLQGEAIDNIVDLSNSANLAATVEALTDLSELKQIESTCKYLCTNSQKNLENKQKSCSQNKSEFEKAEADKLKIEKEIAKNQESISLYKKQLELATEKATSTEANLANTEKRVEYRERLKSLRAEKTHLEQTLSKLLSSINDNLFKKPIPWVLLNTKGFVDAFNEKWEQYREDMIAKKVTANPLNAFTSVLPDGSPDDVSLERMLKECHCLVCNRPFEKGDEHYEHVKMLRDRSKNQISQSEDKFKTFFGDILKNVSPYMTVDSISGNIAQCAIRQRELQKDIKEKEDEINRTLIDFANYGGSEADIDNAKDTDTLSAYNKALNDISLYNGYINSAQKRVESLREDLINCEKRMSEYGGAAVPQSYRDFKEVMQDVQSIFTNTKDRIYDEVLSSLEQKSNNFYQQLTAGNNVDGGKLIFSKTSYDAIQLKVINESGGEFTGASEGFQRMKKIAVVMAIVSSKIGGGYYDYPFIADAPFSAFGKNFITNFFETVPSVFRQCVIMIKDLYDINDPDFISDEGKKILKDMKEGRIKGTFYVNQIPEIADPTKLETKIHQYK</sequence>
<dbReference type="PANTHER" id="PTHR32114:SF2">
    <property type="entry name" value="ABC TRANSPORTER ABCH.3"/>
    <property type="match status" value="1"/>
</dbReference>
<keyword evidence="1" id="KW-0175">Coiled coil</keyword>
<evidence type="ECO:0000313" key="2">
    <source>
        <dbReference type="EMBL" id="OKY93714.1"/>
    </source>
</evidence>
<evidence type="ECO:0000256" key="1">
    <source>
        <dbReference type="SAM" id="Coils"/>
    </source>
</evidence>
<feature type="coiled-coil region" evidence="1">
    <location>
        <begin position="433"/>
        <end position="460"/>
    </location>
</feature>
<dbReference type="Proteomes" id="UP000187417">
    <property type="component" value="Unassembled WGS sequence"/>
</dbReference>
<feature type="coiled-coil region" evidence="1">
    <location>
        <begin position="214"/>
        <end position="303"/>
    </location>
</feature>
<name>A0A1Q6F483_9BACT</name>